<name>Q4SF42_TETNG</name>
<dbReference type="EMBL" id="CAAE01014609">
    <property type="protein sequence ID" value="CAG00740.1"/>
    <property type="molecule type" value="Genomic_DNA"/>
</dbReference>
<evidence type="ECO:0000313" key="2">
    <source>
        <dbReference type="EMBL" id="CAG00740.1"/>
    </source>
</evidence>
<feature type="compositionally biased region" description="Polar residues" evidence="1">
    <location>
        <begin position="65"/>
        <end position="75"/>
    </location>
</feature>
<sequence length="114" mass="12884">MMLLHQKSIRPQMDVRRTAEQCNLFGDDIVEMYLESLRSPSLRLQNPLQDAQMWTAGPRRVNTAVPPSNRNTAVPPSNLHAGSAALPDPSIFGPFYMREKLNIKKKKKKGKKSP</sequence>
<accession>Q4SF42</accession>
<reference evidence="2" key="2">
    <citation type="submission" date="2004-02" db="EMBL/GenBank/DDBJ databases">
        <authorList>
            <consortium name="Genoscope"/>
            <consortium name="Whitehead Institute Centre for Genome Research"/>
        </authorList>
    </citation>
    <scope>NUCLEOTIDE SEQUENCE</scope>
</reference>
<feature type="region of interest" description="Disordered" evidence="1">
    <location>
        <begin position="60"/>
        <end position="83"/>
    </location>
</feature>
<dbReference type="AlphaFoldDB" id="Q4SF42"/>
<gene>
    <name evidence="2" type="ORF">GSTENG00019263001</name>
</gene>
<reference evidence="2" key="1">
    <citation type="journal article" date="2004" name="Nature">
        <title>Genome duplication in the teleost fish Tetraodon nigroviridis reveals the early vertebrate proto-karyotype.</title>
        <authorList>
            <person name="Jaillon O."/>
            <person name="Aury J.-M."/>
            <person name="Brunet F."/>
            <person name="Petit J.-L."/>
            <person name="Stange-Thomann N."/>
            <person name="Mauceli E."/>
            <person name="Bouneau L."/>
            <person name="Fischer C."/>
            <person name="Ozouf-Costaz C."/>
            <person name="Bernot A."/>
            <person name="Nicaud S."/>
            <person name="Jaffe D."/>
            <person name="Fisher S."/>
            <person name="Lutfalla G."/>
            <person name="Dossat C."/>
            <person name="Segurens B."/>
            <person name="Dasilva C."/>
            <person name="Salanoubat M."/>
            <person name="Levy M."/>
            <person name="Boudet N."/>
            <person name="Castellano S."/>
            <person name="Anthouard V."/>
            <person name="Jubin C."/>
            <person name="Castelli V."/>
            <person name="Katinka M."/>
            <person name="Vacherie B."/>
            <person name="Biemont C."/>
            <person name="Skalli Z."/>
            <person name="Cattolico L."/>
            <person name="Poulain J."/>
            <person name="De Berardinis V."/>
            <person name="Cruaud C."/>
            <person name="Duprat S."/>
            <person name="Brottier P."/>
            <person name="Coutanceau J.-P."/>
            <person name="Gouzy J."/>
            <person name="Parra G."/>
            <person name="Lardier G."/>
            <person name="Chapple C."/>
            <person name="McKernan K.J."/>
            <person name="McEwan P."/>
            <person name="Bosak S."/>
            <person name="Kellis M."/>
            <person name="Volff J.-N."/>
            <person name="Guigo R."/>
            <person name="Zody M.C."/>
            <person name="Mesirov J."/>
            <person name="Lindblad-Toh K."/>
            <person name="Birren B."/>
            <person name="Nusbaum C."/>
            <person name="Kahn D."/>
            <person name="Robinson-Rechavi M."/>
            <person name="Laudet V."/>
            <person name="Schachter V."/>
            <person name="Quetier F."/>
            <person name="Saurin W."/>
            <person name="Scarpelli C."/>
            <person name="Wincker P."/>
            <person name="Lander E.S."/>
            <person name="Weissenbach J."/>
            <person name="Roest Crollius H."/>
        </authorList>
    </citation>
    <scope>NUCLEOTIDE SEQUENCE [LARGE SCALE GENOMIC DNA]</scope>
</reference>
<protein>
    <submittedName>
        <fullName evidence="2">(spotted green pufferfish) hypothetical protein</fullName>
    </submittedName>
</protein>
<comment type="caution">
    <text evidence="2">The sequence shown here is derived from an EMBL/GenBank/DDBJ whole genome shotgun (WGS) entry which is preliminary data.</text>
</comment>
<proteinExistence type="predicted"/>
<organism evidence="2">
    <name type="scientific">Tetraodon nigroviridis</name>
    <name type="common">Spotted green pufferfish</name>
    <name type="synonym">Chelonodon nigroviridis</name>
    <dbReference type="NCBI Taxonomy" id="99883"/>
    <lineage>
        <taxon>Eukaryota</taxon>
        <taxon>Metazoa</taxon>
        <taxon>Chordata</taxon>
        <taxon>Craniata</taxon>
        <taxon>Vertebrata</taxon>
        <taxon>Euteleostomi</taxon>
        <taxon>Actinopterygii</taxon>
        <taxon>Neopterygii</taxon>
        <taxon>Teleostei</taxon>
        <taxon>Neoteleostei</taxon>
        <taxon>Acanthomorphata</taxon>
        <taxon>Eupercaria</taxon>
        <taxon>Tetraodontiformes</taxon>
        <taxon>Tetradontoidea</taxon>
        <taxon>Tetraodontidae</taxon>
        <taxon>Tetraodon</taxon>
    </lineage>
</organism>
<evidence type="ECO:0000256" key="1">
    <source>
        <dbReference type="SAM" id="MobiDB-lite"/>
    </source>
</evidence>
<dbReference type="KEGG" id="tng:GSTEN00019263G001"/>